<dbReference type="EMBL" id="UZAM01015295">
    <property type="protein sequence ID" value="VDP38184.1"/>
    <property type="molecule type" value="Genomic_DNA"/>
</dbReference>
<gene>
    <name evidence="1" type="ORF">SBAD_LOCUS11233</name>
</gene>
<protein>
    <submittedName>
        <fullName evidence="3">Integrase_H2C2 domain-containing protein</fullName>
    </submittedName>
</protein>
<evidence type="ECO:0000313" key="3">
    <source>
        <dbReference type="WBParaSite" id="SBAD_0001161701-mRNA-1"/>
    </source>
</evidence>
<evidence type="ECO:0000313" key="1">
    <source>
        <dbReference type="EMBL" id="VDP38184.1"/>
    </source>
</evidence>
<reference evidence="1 2" key="2">
    <citation type="submission" date="2018-11" db="EMBL/GenBank/DDBJ databases">
        <authorList>
            <consortium name="Pathogen Informatics"/>
        </authorList>
    </citation>
    <scope>NUCLEOTIDE SEQUENCE [LARGE SCALE GENOMIC DNA]</scope>
</reference>
<proteinExistence type="predicted"/>
<keyword evidence="2" id="KW-1185">Reference proteome</keyword>
<sequence>MLEAVPVAEVTYEINRRIGKFWVLGQERLAYVPQYPKKEEIADIEDLGKDIARTPERQLKNVVGLRNKLDPWVGRALGDSFIPGRCIETIFQSKC</sequence>
<dbReference type="Proteomes" id="UP000270296">
    <property type="component" value="Unassembled WGS sequence"/>
</dbReference>
<dbReference type="AlphaFoldDB" id="A0A183J5T5"/>
<dbReference type="WBParaSite" id="SBAD_0001161701-mRNA-1">
    <property type="protein sequence ID" value="SBAD_0001161701-mRNA-1"/>
    <property type="gene ID" value="SBAD_0001161701"/>
</dbReference>
<reference evidence="3" key="1">
    <citation type="submission" date="2016-06" db="UniProtKB">
        <authorList>
            <consortium name="WormBaseParasite"/>
        </authorList>
    </citation>
    <scope>IDENTIFICATION</scope>
</reference>
<organism evidence="3">
    <name type="scientific">Soboliphyme baturini</name>
    <dbReference type="NCBI Taxonomy" id="241478"/>
    <lineage>
        <taxon>Eukaryota</taxon>
        <taxon>Metazoa</taxon>
        <taxon>Ecdysozoa</taxon>
        <taxon>Nematoda</taxon>
        <taxon>Enoplea</taxon>
        <taxon>Dorylaimia</taxon>
        <taxon>Dioctophymatida</taxon>
        <taxon>Dioctophymatoidea</taxon>
        <taxon>Soboliphymatidae</taxon>
        <taxon>Soboliphyme</taxon>
    </lineage>
</organism>
<accession>A0A183J5T5</accession>
<name>A0A183J5T5_9BILA</name>
<dbReference type="OrthoDB" id="3355217at2759"/>
<evidence type="ECO:0000313" key="2">
    <source>
        <dbReference type="Proteomes" id="UP000270296"/>
    </source>
</evidence>